<proteinExistence type="predicted"/>
<sequence length="108" mass="12290">MTSRRQGHACKHAKTSRETHQSSTTPLTPQKINPNHDAHHVKPEDNTPCTCHSTWQLRSRLPHSTTQKIHSTRERTQKNERITASVAHLERAPKQAPLPKRSPQSQTP</sequence>
<keyword evidence="3" id="KW-1185">Reference proteome</keyword>
<dbReference type="AlphaFoldDB" id="A0A8T0GMQ0"/>
<evidence type="ECO:0000313" key="3">
    <source>
        <dbReference type="Proteomes" id="UP000822688"/>
    </source>
</evidence>
<reference evidence="2" key="1">
    <citation type="submission" date="2020-06" db="EMBL/GenBank/DDBJ databases">
        <title>WGS assembly of Ceratodon purpureus strain R40.</title>
        <authorList>
            <person name="Carey S.B."/>
            <person name="Jenkins J."/>
            <person name="Shu S."/>
            <person name="Lovell J.T."/>
            <person name="Sreedasyam A."/>
            <person name="Maumus F."/>
            <person name="Tiley G.P."/>
            <person name="Fernandez-Pozo N."/>
            <person name="Barry K."/>
            <person name="Chen C."/>
            <person name="Wang M."/>
            <person name="Lipzen A."/>
            <person name="Daum C."/>
            <person name="Saski C.A."/>
            <person name="Payton A.C."/>
            <person name="Mcbreen J.C."/>
            <person name="Conrad R.E."/>
            <person name="Kollar L.M."/>
            <person name="Olsson S."/>
            <person name="Huttunen S."/>
            <person name="Landis J.B."/>
            <person name="Wickett N.J."/>
            <person name="Johnson M.G."/>
            <person name="Rensing S.A."/>
            <person name="Grimwood J."/>
            <person name="Schmutz J."/>
            <person name="Mcdaniel S.F."/>
        </authorList>
    </citation>
    <scope>NUCLEOTIDE SEQUENCE</scope>
    <source>
        <strain evidence="2">R40</strain>
    </source>
</reference>
<accession>A0A8T0GMQ0</accession>
<protein>
    <submittedName>
        <fullName evidence="2">Uncharacterized protein</fullName>
    </submittedName>
</protein>
<feature type="compositionally biased region" description="Polar residues" evidence="1">
    <location>
        <begin position="47"/>
        <end position="69"/>
    </location>
</feature>
<evidence type="ECO:0000256" key="1">
    <source>
        <dbReference type="SAM" id="MobiDB-lite"/>
    </source>
</evidence>
<feature type="region of interest" description="Disordered" evidence="1">
    <location>
        <begin position="1"/>
        <end position="108"/>
    </location>
</feature>
<gene>
    <name evidence="2" type="ORF">KC19_9G016000</name>
</gene>
<dbReference type="Proteomes" id="UP000822688">
    <property type="component" value="Chromosome 9"/>
</dbReference>
<feature type="compositionally biased region" description="Basic and acidic residues" evidence="1">
    <location>
        <begin position="71"/>
        <end position="81"/>
    </location>
</feature>
<dbReference type="EMBL" id="CM026430">
    <property type="protein sequence ID" value="KAG0560816.1"/>
    <property type="molecule type" value="Genomic_DNA"/>
</dbReference>
<comment type="caution">
    <text evidence="2">The sequence shown here is derived from an EMBL/GenBank/DDBJ whole genome shotgun (WGS) entry which is preliminary data.</text>
</comment>
<feature type="compositionally biased region" description="Polar residues" evidence="1">
    <location>
        <begin position="21"/>
        <end position="33"/>
    </location>
</feature>
<feature type="compositionally biased region" description="Basic residues" evidence="1">
    <location>
        <begin position="1"/>
        <end position="14"/>
    </location>
</feature>
<organism evidence="2 3">
    <name type="scientific">Ceratodon purpureus</name>
    <name type="common">Fire moss</name>
    <name type="synonym">Dicranum purpureum</name>
    <dbReference type="NCBI Taxonomy" id="3225"/>
    <lineage>
        <taxon>Eukaryota</taxon>
        <taxon>Viridiplantae</taxon>
        <taxon>Streptophyta</taxon>
        <taxon>Embryophyta</taxon>
        <taxon>Bryophyta</taxon>
        <taxon>Bryophytina</taxon>
        <taxon>Bryopsida</taxon>
        <taxon>Dicranidae</taxon>
        <taxon>Pseudoditrichales</taxon>
        <taxon>Ditrichaceae</taxon>
        <taxon>Ceratodon</taxon>
    </lineage>
</organism>
<evidence type="ECO:0000313" key="2">
    <source>
        <dbReference type="EMBL" id="KAG0560816.1"/>
    </source>
</evidence>
<feature type="compositionally biased region" description="Basic and acidic residues" evidence="1">
    <location>
        <begin position="34"/>
        <end position="45"/>
    </location>
</feature>
<name>A0A8T0GMQ0_CERPU</name>